<proteinExistence type="predicted"/>
<feature type="chain" id="PRO_5035182634" description="TonB protein C-terminal" evidence="1">
    <location>
        <begin position="24"/>
        <end position="146"/>
    </location>
</feature>
<dbReference type="AlphaFoldDB" id="A0A8J3CXB0"/>
<name>A0A8J3CXB0_9BACT</name>
<gene>
    <name evidence="2" type="ORF">GCM10008106_25730</name>
</gene>
<organism evidence="2 3">
    <name type="scientific">Mongoliitalea lutea</name>
    <dbReference type="NCBI Taxonomy" id="849756"/>
    <lineage>
        <taxon>Bacteria</taxon>
        <taxon>Pseudomonadati</taxon>
        <taxon>Bacteroidota</taxon>
        <taxon>Cytophagia</taxon>
        <taxon>Cytophagales</taxon>
        <taxon>Cyclobacteriaceae</taxon>
        <taxon>Mongoliitalea</taxon>
    </lineage>
</organism>
<feature type="signal peptide" evidence="1">
    <location>
        <begin position="1"/>
        <end position="23"/>
    </location>
</feature>
<evidence type="ECO:0000313" key="3">
    <source>
        <dbReference type="Proteomes" id="UP000642809"/>
    </source>
</evidence>
<keyword evidence="1" id="KW-0732">Signal</keyword>
<dbReference type="RefSeq" id="WP_189583262.1">
    <property type="nucleotide sequence ID" value="NZ_BMYF01000016.1"/>
</dbReference>
<dbReference type="Proteomes" id="UP000642809">
    <property type="component" value="Unassembled WGS sequence"/>
</dbReference>
<evidence type="ECO:0000256" key="1">
    <source>
        <dbReference type="SAM" id="SignalP"/>
    </source>
</evidence>
<sequence>MTLFIKILTAGLLAILTSLSVLASDINSSVSEKEAMIVLKPVATMNSSNIDTYICEWAWPEFTLDVIDSHLPFIFRTKKAADLDELKVLVNINGKGKIVGFDVLTENVDKGTKERVAHVLRKLPNAQPVPGFTSYSDTSFELLINY</sequence>
<comment type="caution">
    <text evidence="2">The sequence shown here is derived from an EMBL/GenBank/DDBJ whole genome shotgun (WGS) entry which is preliminary data.</text>
</comment>
<protein>
    <recommendedName>
        <fullName evidence="4">TonB protein C-terminal</fullName>
    </recommendedName>
</protein>
<dbReference type="EMBL" id="BMYF01000016">
    <property type="protein sequence ID" value="GHB43608.1"/>
    <property type="molecule type" value="Genomic_DNA"/>
</dbReference>
<accession>A0A8J3CXB0</accession>
<reference evidence="2" key="1">
    <citation type="journal article" date="2014" name="Int. J. Syst. Evol. Microbiol.">
        <title>Complete genome sequence of Corynebacterium casei LMG S-19264T (=DSM 44701T), isolated from a smear-ripened cheese.</title>
        <authorList>
            <consortium name="US DOE Joint Genome Institute (JGI-PGF)"/>
            <person name="Walter F."/>
            <person name="Albersmeier A."/>
            <person name="Kalinowski J."/>
            <person name="Ruckert C."/>
        </authorList>
    </citation>
    <scope>NUCLEOTIDE SEQUENCE</scope>
    <source>
        <strain evidence="2">KCTC 23224</strain>
    </source>
</reference>
<keyword evidence="3" id="KW-1185">Reference proteome</keyword>
<reference evidence="2" key="2">
    <citation type="submission" date="2020-09" db="EMBL/GenBank/DDBJ databases">
        <authorList>
            <person name="Sun Q."/>
            <person name="Kim S."/>
        </authorList>
    </citation>
    <scope>NUCLEOTIDE SEQUENCE</scope>
    <source>
        <strain evidence="2">KCTC 23224</strain>
    </source>
</reference>
<evidence type="ECO:0008006" key="4">
    <source>
        <dbReference type="Google" id="ProtNLM"/>
    </source>
</evidence>
<evidence type="ECO:0000313" key="2">
    <source>
        <dbReference type="EMBL" id="GHB43608.1"/>
    </source>
</evidence>